<organism evidence="1 2">
    <name type="scientific">Lactuca saligna</name>
    <name type="common">Willowleaf lettuce</name>
    <dbReference type="NCBI Taxonomy" id="75948"/>
    <lineage>
        <taxon>Eukaryota</taxon>
        <taxon>Viridiplantae</taxon>
        <taxon>Streptophyta</taxon>
        <taxon>Embryophyta</taxon>
        <taxon>Tracheophyta</taxon>
        <taxon>Spermatophyta</taxon>
        <taxon>Magnoliopsida</taxon>
        <taxon>eudicotyledons</taxon>
        <taxon>Gunneridae</taxon>
        <taxon>Pentapetalae</taxon>
        <taxon>asterids</taxon>
        <taxon>campanulids</taxon>
        <taxon>Asterales</taxon>
        <taxon>Asteraceae</taxon>
        <taxon>Cichorioideae</taxon>
        <taxon>Cichorieae</taxon>
        <taxon>Lactucinae</taxon>
        <taxon>Lactuca</taxon>
    </lineage>
</organism>
<gene>
    <name evidence="1" type="ORF">LSALG_LOCUS19893</name>
</gene>
<evidence type="ECO:0000313" key="2">
    <source>
        <dbReference type="Proteomes" id="UP001177003"/>
    </source>
</evidence>
<accession>A0AA35YTU4</accession>
<proteinExistence type="predicted"/>
<dbReference type="Proteomes" id="UP001177003">
    <property type="component" value="Chromosome 4"/>
</dbReference>
<sequence length="98" mass="11322">MAFFAIHGSARLLKIRWRKGSQELSEQGSSCQTSEVMESGMLFPLNQLWNAVADWLRNQQQHKLNQLWNAVADWLRKIVKIHPKVQIHSVVNDVLTVD</sequence>
<dbReference type="AlphaFoldDB" id="A0AA35YTU4"/>
<reference evidence="1" key="1">
    <citation type="submission" date="2023-04" db="EMBL/GenBank/DDBJ databases">
        <authorList>
            <person name="Vijverberg K."/>
            <person name="Xiong W."/>
            <person name="Schranz E."/>
        </authorList>
    </citation>
    <scope>NUCLEOTIDE SEQUENCE</scope>
</reference>
<protein>
    <submittedName>
        <fullName evidence="1">Uncharacterized protein</fullName>
    </submittedName>
</protein>
<keyword evidence="2" id="KW-1185">Reference proteome</keyword>
<name>A0AA35YTU4_LACSI</name>
<dbReference type="EMBL" id="OX465080">
    <property type="protein sequence ID" value="CAI9280130.1"/>
    <property type="molecule type" value="Genomic_DNA"/>
</dbReference>
<evidence type="ECO:0000313" key="1">
    <source>
        <dbReference type="EMBL" id="CAI9280130.1"/>
    </source>
</evidence>